<organism evidence="4">
    <name type="scientific">Timema tahoe</name>
    <dbReference type="NCBI Taxonomy" id="61484"/>
    <lineage>
        <taxon>Eukaryota</taxon>
        <taxon>Metazoa</taxon>
        <taxon>Ecdysozoa</taxon>
        <taxon>Arthropoda</taxon>
        <taxon>Hexapoda</taxon>
        <taxon>Insecta</taxon>
        <taxon>Pterygota</taxon>
        <taxon>Neoptera</taxon>
        <taxon>Polyneoptera</taxon>
        <taxon>Phasmatodea</taxon>
        <taxon>Timematodea</taxon>
        <taxon>Timematoidea</taxon>
        <taxon>Timematidae</taxon>
        <taxon>Timema</taxon>
    </lineage>
</organism>
<sequence length="80" mass="9102">MIVLLVVLSSTAEDGEIENFEAVPYPKADYGKFYTGDSYIVLFTRVNKGTFSWDIHFWLGNETSQVGQHNSLNKSFDEPH</sequence>
<dbReference type="PANTHER" id="PTHR11977:SF123">
    <property type="entry name" value="GELSOLIN"/>
    <property type="match status" value="1"/>
</dbReference>
<dbReference type="GO" id="GO:0015629">
    <property type="term" value="C:actin cytoskeleton"/>
    <property type="evidence" value="ECO:0007669"/>
    <property type="project" value="TreeGrafter"/>
</dbReference>
<dbReference type="GO" id="GO:0008154">
    <property type="term" value="P:actin polymerization or depolymerization"/>
    <property type="evidence" value="ECO:0007669"/>
    <property type="project" value="TreeGrafter"/>
</dbReference>
<evidence type="ECO:0000256" key="2">
    <source>
        <dbReference type="SAM" id="SignalP"/>
    </source>
</evidence>
<dbReference type="Pfam" id="PF00626">
    <property type="entry name" value="Gelsolin"/>
    <property type="match status" value="1"/>
</dbReference>
<evidence type="ECO:0000313" key="4">
    <source>
        <dbReference type="EMBL" id="CAD7454259.1"/>
    </source>
</evidence>
<dbReference type="InterPro" id="IPR007123">
    <property type="entry name" value="Gelsolin-like_dom"/>
</dbReference>
<dbReference type="GO" id="GO:0005546">
    <property type="term" value="F:phosphatidylinositol-4,5-bisphosphate binding"/>
    <property type="evidence" value="ECO:0007669"/>
    <property type="project" value="TreeGrafter"/>
</dbReference>
<evidence type="ECO:0000259" key="3">
    <source>
        <dbReference type="Pfam" id="PF00626"/>
    </source>
</evidence>
<accession>A0A7R9IB32</accession>
<dbReference type="GO" id="GO:0005737">
    <property type="term" value="C:cytoplasm"/>
    <property type="evidence" value="ECO:0007669"/>
    <property type="project" value="TreeGrafter"/>
</dbReference>
<proteinExistence type="predicted"/>
<protein>
    <recommendedName>
        <fullName evidence="3">Gelsolin-like domain-containing protein</fullName>
    </recommendedName>
</protein>
<dbReference type="GO" id="GO:0051014">
    <property type="term" value="P:actin filament severing"/>
    <property type="evidence" value="ECO:0007669"/>
    <property type="project" value="TreeGrafter"/>
</dbReference>
<feature type="chain" id="PRO_5030706821" description="Gelsolin-like domain-containing protein" evidence="2">
    <location>
        <begin position="18"/>
        <end position="80"/>
    </location>
</feature>
<dbReference type="Gene3D" id="3.40.20.10">
    <property type="entry name" value="Severin"/>
    <property type="match status" value="1"/>
</dbReference>
<dbReference type="GO" id="GO:0051016">
    <property type="term" value="P:barbed-end actin filament capping"/>
    <property type="evidence" value="ECO:0007669"/>
    <property type="project" value="TreeGrafter"/>
</dbReference>
<name>A0A7R9IB32_9NEOP</name>
<dbReference type="PANTHER" id="PTHR11977">
    <property type="entry name" value="VILLIN"/>
    <property type="match status" value="1"/>
</dbReference>
<gene>
    <name evidence="4" type="ORF">TTEB3V08_LOCUS2372</name>
</gene>
<dbReference type="AlphaFoldDB" id="A0A7R9IB32"/>
<dbReference type="InterPro" id="IPR007122">
    <property type="entry name" value="Villin/Gelsolin"/>
</dbReference>
<keyword evidence="1" id="KW-0677">Repeat</keyword>
<dbReference type="GO" id="GO:0051015">
    <property type="term" value="F:actin filament binding"/>
    <property type="evidence" value="ECO:0007669"/>
    <property type="project" value="InterPro"/>
</dbReference>
<feature type="domain" description="Gelsolin-like" evidence="3">
    <location>
        <begin position="20"/>
        <end position="65"/>
    </location>
</feature>
<reference evidence="4" key="1">
    <citation type="submission" date="2020-11" db="EMBL/GenBank/DDBJ databases">
        <authorList>
            <person name="Tran Van P."/>
        </authorList>
    </citation>
    <scope>NUCLEOTIDE SEQUENCE</scope>
</reference>
<evidence type="ECO:0000256" key="1">
    <source>
        <dbReference type="ARBA" id="ARBA00022737"/>
    </source>
</evidence>
<dbReference type="InterPro" id="IPR029006">
    <property type="entry name" value="ADF-H/Gelsolin-like_dom_sf"/>
</dbReference>
<dbReference type="EMBL" id="OE000550">
    <property type="protein sequence ID" value="CAD7454259.1"/>
    <property type="molecule type" value="Genomic_DNA"/>
</dbReference>
<dbReference type="SUPFAM" id="SSF55753">
    <property type="entry name" value="Actin depolymerizing proteins"/>
    <property type="match status" value="1"/>
</dbReference>
<feature type="signal peptide" evidence="2">
    <location>
        <begin position="1"/>
        <end position="17"/>
    </location>
</feature>
<keyword evidence="2" id="KW-0732">Signal</keyword>